<evidence type="ECO:0000256" key="1">
    <source>
        <dbReference type="SAM" id="MobiDB-lite"/>
    </source>
</evidence>
<proteinExistence type="predicted"/>
<dbReference type="Gene3D" id="1.10.510.10">
    <property type="entry name" value="Transferase(Phosphotransferase) domain 1"/>
    <property type="match status" value="1"/>
</dbReference>
<evidence type="ECO:0008006" key="4">
    <source>
        <dbReference type="Google" id="ProtNLM"/>
    </source>
</evidence>
<comment type="caution">
    <text evidence="2">The sequence shown here is derived from an EMBL/GenBank/DDBJ whole genome shotgun (WGS) entry which is preliminary data.</text>
</comment>
<dbReference type="Proteomes" id="UP000023152">
    <property type="component" value="Unassembled WGS sequence"/>
</dbReference>
<dbReference type="EMBL" id="ASPP01019049">
    <property type="protein sequence ID" value="ETO15528.1"/>
    <property type="molecule type" value="Genomic_DNA"/>
</dbReference>
<dbReference type="AlphaFoldDB" id="X6MNF2"/>
<dbReference type="SUPFAM" id="SSF56112">
    <property type="entry name" value="Protein kinase-like (PK-like)"/>
    <property type="match status" value="1"/>
</dbReference>
<keyword evidence="3" id="KW-1185">Reference proteome</keyword>
<evidence type="ECO:0000313" key="2">
    <source>
        <dbReference type="EMBL" id="ETO15528.1"/>
    </source>
</evidence>
<gene>
    <name evidence="2" type="ORF">RFI_21835</name>
</gene>
<accession>X6MNF2</accession>
<evidence type="ECO:0000313" key="3">
    <source>
        <dbReference type="Proteomes" id="UP000023152"/>
    </source>
</evidence>
<name>X6MNF2_RETFI</name>
<feature type="compositionally biased region" description="Polar residues" evidence="1">
    <location>
        <begin position="118"/>
        <end position="128"/>
    </location>
</feature>
<protein>
    <recommendedName>
        <fullName evidence="4">Protein kinase domain-containing protein</fullName>
    </recommendedName>
</protein>
<organism evidence="2 3">
    <name type="scientific">Reticulomyxa filosa</name>
    <dbReference type="NCBI Taxonomy" id="46433"/>
    <lineage>
        <taxon>Eukaryota</taxon>
        <taxon>Sar</taxon>
        <taxon>Rhizaria</taxon>
        <taxon>Retaria</taxon>
        <taxon>Foraminifera</taxon>
        <taxon>Monothalamids</taxon>
        <taxon>Reticulomyxidae</taxon>
        <taxon>Reticulomyxa</taxon>
    </lineage>
</organism>
<sequence length="163" mass="18390">MYGMITRSQYRFPKVYWDHVSPEAIACVRGLMHVDPQQRLNCDTLCQHPFILKHVDLQKLEEEEDALLRKQQALMQNSSSSLLLPPGVRIPYRPSSVVVESNEQNRNDDDDCQEEHASTLSRQVSHLQSVSTSNSNVNDDSPCSVQQPGDEVQHVTDSSSITA</sequence>
<reference evidence="2 3" key="1">
    <citation type="journal article" date="2013" name="Curr. Biol.">
        <title>The Genome of the Foraminiferan Reticulomyxa filosa.</title>
        <authorList>
            <person name="Glockner G."/>
            <person name="Hulsmann N."/>
            <person name="Schleicher M."/>
            <person name="Noegel A.A."/>
            <person name="Eichinger L."/>
            <person name="Gallinger C."/>
            <person name="Pawlowski J."/>
            <person name="Sierra R."/>
            <person name="Euteneuer U."/>
            <person name="Pillet L."/>
            <person name="Moustafa A."/>
            <person name="Platzer M."/>
            <person name="Groth M."/>
            <person name="Szafranski K."/>
            <person name="Schliwa M."/>
        </authorList>
    </citation>
    <scope>NUCLEOTIDE SEQUENCE [LARGE SCALE GENOMIC DNA]</scope>
</reference>
<feature type="compositionally biased region" description="Low complexity" evidence="1">
    <location>
        <begin position="129"/>
        <end position="141"/>
    </location>
</feature>
<feature type="region of interest" description="Disordered" evidence="1">
    <location>
        <begin position="94"/>
        <end position="163"/>
    </location>
</feature>
<dbReference type="InterPro" id="IPR011009">
    <property type="entry name" value="Kinase-like_dom_sf"/>
</dbReference>